<feature type="compositionally biased region" description="Low complexity" evidence="12">
    <location>
        <begin position="638"/>
        <end position="649"/>
    </location>
</feature>
<feature type="region of interest" description="Disordered" evidence="12">
    <location>
        <begin position="901"/>
        <end position="936"/>
    </location>
</feature>
<keyword evidence="3" id="KW-0597">Phosphoprotein</keyword>
<dbReference type="PANTHER" id="PTHR22988">
    <property type="entry name" value="MYOTONIC DYSTROPHY S/T KINASE-RELATED"/>
    <property type="match status" value="1"/>
</dbReference>
<evidence type="ECO:0000256" key="11">
    <source>
        <dbReference type="SAM" id="Coils"/>
    </source>
</evidence>
<feature type="compositionally biased region" description="Basic and acidic residues" evidence="12">
    <location>
        <begin position="912"/>
        <end position="930"/>
    </location>
</feature>
<dbReference type="GO" id="GO:0005524">
    <property type="term" value="F:ATP binding"/>
    <property type="evidence" value="ECO:0007669"/>
    <property type="project" value="UniProtKB-KW"/>
</dbReference>
<dbReference type="EC" id="2.7.11.1" evidence="1"/>
<dbReference type="SUPFAM" id="SSF56112">
    <property type="entry name" value="Protein kinase-like (PK-like)"/>
    <property type="match status" value="1"/>
</dbReference>
<evidence type="ECO:0000256" key="7">
    <source>
        <dbReference type="ARBA" id="ARBA00022840"/>
    </source>
</evidence>
<dbReference type="Gene3D" id="3.30.200.20">
    <property type="entry name" value="Phosphorylase Kinase, domain 1"/>
    <property type="match status" value="1"/>
</dbReference>
<evidence type="ECO:0000256" key="3">
    <source>
        <dbReference type="ARBA" id="ARBA00022553"/>
    </source>
</evidence>
<name>A0A9W8DTD4_9FUNG</name>
<keyword evidence="2" id="KW-0723">Serine/threonine-protein kinase</keyword>
<dbReference type="InterPro" id="IPR000961">
    <property type="entry name" value="AGC-kinase_C"/>
</dbReference>
<evidence type="ECO:0000256" key="2">
    <source>
        <dbReference type="ARBA" id="ARBA00022527"/>
    </source>
</evidence>
<keyword evidence="4 15" id="KW-0808">Transferase</keyword>
<keyword evidence="11" id="KW-0175">Coiled coil</keyword>
<reference evidence="15" key="1">
    <citation type="submission" date="2022-07" db="EMBL/GenBank/DDBJ databases">
        <title>Phylogenomic reconstructions and comparative analyses of Kickxellomycotina fungi.</title>
        <authorList>
            <person name="Reynolds N.K."/>
            <person name="Stajich J.E."/>
            <person name="Barry K."/>
            <person name="Grigoriev I.V."/>
            <person name="Crous P."/>
            <person name="Smith M.E."/>
        </authorList>
    </citation>
    <scope>NUCLEOTIDE SEQUENCE</scope>
    <source>
        <strain evidence="15">NBRC 100468</strain>
    </source>
</reference>
<evidence type="ECO:0000259" key="13">
    <source>
        <dbReference type="PROSITE" id="PS50011"/>
    </source>
</evidence>
<dbReference type="GO" id="GO:0005856">
    <property type="term" value="C:cytoskeleton"/>
    <property type="evidence" value="ECO:0007669"/>
    <property type="project" value="TreeGrafter"/>
</dbReference>
<feature type="compositionally biased region" description="Low complexity" evidence="12">
    <location>
        <begin position="1193"/>
        <end position="1204"/>
    </location>
</feature>
<evidence type="ECO:0000259" key="14">
    <source>
        <dbReference type="PROSITE" id="PS51285"/>
    </source>
</evidence>
<feature type="region of interest" description="Disordered" evidence="12">
    <location>
        <begin position="496"/>
        <end position="562"/>
    </location>
</feature>
<protein>
    <recommendedName>
        <fullName evidence="1">non-specific serine/threonine protein kinase</fullName>
        <ecNumber evidence="1">2.7.11.1</ecNumber>
    </recommendedName>
</protein>
<feature type="compositionally biased region" description="Polar residues" evidence="12">
    <location>
        <begin position="518"/>
        <end position="528"/>
    </location>
</feature>
<feature type="region of interest" description="Disordered" evidence="12">
    <location>
        <begin position="1093"/>
        <end position="1218"/>
    </location>
</feature>
<accession>A0A9W8DTD4</accession>
<feature type="domain" description="Protein kinase" evidence="13">
    <location>
        <begin position="80"/>
        <end position="350"/>
    </location>
</feature>
<dbReference type="PROSITE" id="PS50011">
    <property type="entry name" value="PROTEIN_KINASE_DOM"/>
    <property type="match status" value="1"/>
</dbReference>
<evidence type="ECO:0000256" key="4">
    <source>
        <dbReference type="ARBA" id="ARBA00022679"/>
    </source>
</evidence>
<evidence type="ECO:0000313" key="16">
    <source>
        <dbReference type="Proteomes" id="UP001150538"/>
    </source>
</evidence>
<dbReference type="InterPro" id="IPR050839">
    <property type="entry name" value="Rho-assoc_Ser/Thr_Kinase"/>
</dbReference>
<comment type="similarity">
    <text evidence="8">Belongs to the protein kinase superfamily. STE Ser/Thr protein kinase family. COT1 subfamily.</text>
</comment>
<comment type="caution">
    <text evidence="15">The sequence shown here is derived from an EMBL/GenBank/DDBJ whole genome shotgun (WGS) entry which is preliminary data.</text>
</comment>
<keyword evidence="16" id="KW-1185">Reference proteome</keyword>
<evidence type="ECO:0000256" key="8">
    <source>
        <dbReference type="ARBA" id="ARBA00038271"/>
    </source>
</evidence>
<proteinExistence type="inferred from homology"/>
<dbReference type="Pfam" id="PF00433">
    <property type="entry name" value="Pkinase_C"/>
    <property type="match status" value="1"/>
</dbReference>
<dbReference type="EMBL" id="JANBPU010000001">
    <property type="protein sequence ID" value="KAJ1922148.1"/>
    <property type="molecule type" value="Genomic_DNA"/>
</dbReference>
<dbReference type="FunFam" id="3.30.200.20:FF:001209">
    <property type="entry name" value="Serine/threonine-protein kinase MRCK beta"/>
    <property type="match status" value="1"/>
</dbReference>
<dbReference type="Pfam" id="PF00069">
    <property type="entry name" value="Pkinase"/>
    <property type="match status" value="1"/>
</dbReference>
<sequence>MTLTTAHSRWQELSEAITSIDSLANEGNLCVNTLLDALISIYDEFSTPGISQSTHVQEFMKRYTPVIEKGKQLRISKGDYEVVQPLARGQFGIVDIIRDRQTREVFAMKTLNKASLLRQRDQAAFLEERDVMIAGKNSPWFPNLHSAFQDKENLYLVMEYVPGGDLFSMLDRSENAILDENSTKYYVAEIVLAIEDLHKLGYVHRDIKPQNLLIDAQGHIKLADFGSCIRIDIIGTDSSGANIPVGTCDYIAPEVLQAREGRAGKRYGAECDWWSLGVVMYEMLYGDPPFYSDTVPETYARVMAFSQHLTFDDSLAISDEAKDLMKRLLTHKDRRLGKKGSNEIKSHPFFRGINWENLRSETPPFIPEISSPEDTSYFSTNDDNEFESQPLQALLNRAAHTRDFQGNNLPFVGYSYHPNVLNHFHESRKTKTQDLDTHQKAPQEDPPVIQELREKLQSVENENKALIQAWKVAESEWLMEKKGMMEELYRKNIATSEATTQTDENDVEPKKHTCHDASIQTDNSQQESFSDKHGYTADQSSSEDDALREGAEPGLGEHYSGNISHEASSMKSMEHIVINTIHDSLESHQKSLGELINKVSLAHESMISKLVGSFGNKLTLHQRDLERLDASVNQLVRSQSNASLSSVSSHKLKKGRKTPNLCEKSDSENKQNITALLVEDPASSPRGEILSPTSPQDRGRHISSVTPDRRSSGVLKAERRTSNGISTAERRFSNVVENDRLADIHNRCSRLGDAFERCLNEVYSLQERQSDIIALCERMSSQIQKENSEKDFGSDSAIINELKSQLEKEEKLREKAENRISELMEWISRESKSRETLETMVATAQEASKQVQVDLNNIRETLAKREETIDALRHTIELRDDELRKLRRASRKALEKMNDQQNISIMSSKGLKSCESKEDTGNSENIKPDNDTDDGSLRGAATIHVRQQFEIDRLESEISRLEAENEMLQKRLEIKEIKLREAVNKLSDTENKLRNASIESETGLSAASRSGSISQKSHKRCKLQIQNLQQHIEHLQNKLSWVQKENDRLQSSRSYITNESQASLQAFHPQMRQYSSSSTVDELSSQIDGVMVEHEPPFPTRSSSTQYAPPRQAKSDYSSKPDLDQPGHTGRSDVPLPPLPNVSSQNITNHRSQKPTAKSSYASGHSSGLNGPRSQNYGVNSTPRPRLHEKSSSHPSPTTATTNPLSHGRMHVDSQSSLEKLKSPFKGFRKFL</sequence>
<dbReference type="InterPro" id="IPR011009">
    <property type="entry name" value="Kinase-like_dom_sf"/>
</dbReference>
<comment type="catalytic activity">
    <reaction evidence="9">
        <text>L-threonyl-[protein] + ATP = O-phospho-L-threonyl-[protein] + ADP + H(+)</text>
        <dbReference type="Rhea" id="RHEA:46608"/>
        <dbReference type="Rhea" id="RHEA-COMP:11060"/>
        <dbReference type="Rhea" id="RHEA-COMP:11605"/>
        <dbReference type="ChEBI" id="CHEBI:15378"/>
        <dbReference type="ChEBI" id="CHEBI:30013"/>
        <dbReference type="ChEBI" id="CHEBI:30616"/>
        <dbReference type="ChEBI" id="CHEBI:61977"/>
        <dbReference type="ChEBI" id="CHEBI:456216"/>
        <dbReference type="EC" id="2.7.11.1"/>
    </reaction>
</comment>
<evidence type="ECO:0000256" key="5">
    <source>
        <dbReference type="ARBA" id="ARBA00022741"/>
    </source>
</evidence>
<dbReference type="PROSITE" id="PS00108">
    <property type="entry name" value="PROTEIN_KINASE_ST"/>
    <property type="match status" value="1"/>
</dbReference>
<dbReference type="PANTHER" id="PTHR22988:SF71">
    <property type="entry name" value="CITRON RHO-INTERACTING KINASE"/>
    <property type="match status" value="1"/>
</dbReference>
<dbReference type="SMART" id="SM00133">
    <property type="entry name" value="S_TK_X"/>
    <property type="match status" value="1"/>
</dbReference>
<evidence type="ECO:0000256" key="10">
    <source>
        <dbReference type="ARBA" id="ARBA00048679"/>
    </source>
</evidence>
<feature type="compositionally biased region" description="Polar residues" evidence="12">
    <location>
        <begin position="1141"/>
        <end position="1183"/>
    </location>
</feature>
<feature type="coiled-coil region" evidence="11">
    <location>
        <begin position="944"/>
        <end position="1052"/>
    </location>
</feature>
<dbReference type="Gene3D" id="1.10.510.10">
    <property type="entry name" value="Transferase(Phosphotransferase) domain 1"/>
    <property type="match status" value="1"/>
</dbReference>
<dbReference type="Proteomes" id="UP001150538">
    <property type="component" value="Unassembled WGS sequence"/>
</dbReference>
<keyword evidence="7" id="KW-0067">ATP-binding</keyword>
<feature type="coiled-coil region" evidence="11">
    <location>
        <begin position="449"/>
        <end position="476"/>
    </location>
</feature>
<keyword evidence="6 15" id="KW-0418">Kinase</keyword>
<dbReference type="InterPro" id="IPR008271">
    <property type="entry name" value="Ser/Thr_kinase_AS"/>
</dbReference>
<feature type="region of interest" description="Disordered" evidence="12">
    <location>
        <begin position="638"/>
        <end position="721"/>
    </location>
</feature>
<evidence type="ECO:0000256" key="1">
    <source>
        <dbReference type="ARBA" id="ARBA00012513"/>
    </source>
</evidence>
<keyword evidence="5" id="KW-0547">Nucleotide-binding</keyword>
<dbReference type="OrthoDB" id="3638488at2759"/>
<dbReference type="FunFam" id="1.10.510.10:FF:000751">
    <property type="entry name" value="Non-specific serine/threonine protein kinase"/>
    <property type="match status" value="1"/>
</dbReference>
<evidence type="ECO:0000313" key="15">
    <source>
        <dbReference type="EMBL" id="KAJ1922148.1"/>
    </source>
</evidence>
<feature type="compositionally biased region" description="Basic and acidic residues" evidence="12">
    <location>
        <begin position="1113"/>
        <end position="1125"/>
    </location>
</feature>
<dbReference type="GO" id="GO:0004674">
    <property type="term" value="F:protein serine/threonine kinase activity"/>
    <property type="evidence" value="ECO:0007669"/>
    <property type="project" value="UniProtKB-KW"/>
</dbReference>
<dbReference type="InterPro" id="IPR017892">
    <property type="entry name" value="Pkinase_C"/>
</dbReference>
<dbReference type="SMART" id="SM00220">
    <property type="entry name" value="S_TKc"/>
    <property type="match status" value="1"/>
</dbReference>
<comment type="catalytic activity">
    <reaction evidence="10">
        <text>L-seryl-[protein] + ATP = O-phospho-L-seryl-[protein] + ADP + H(+)</text>
        <dbReference type="Rhea" id="RHEA:17989"/>
        <dbReference type="Rhea" id="RHEA-COMP:9863"/>
        <dbReference type="Rhea" id="RHEA-COMP:11604"/>
        <dbReference type="ChEBI" id="CHEBI:15378"/>
        <dbReference type="ChEBI" id="CHEBI:29999"/>
        <dbReference type="ChEBI" id="CHEBI:30616"/>
        <dbReference type="ChEBI" id="CHEBI:83421"/>
        <dbReference type="ChEBI" id="CHEBI:456216"/>
        <dbReference type="EC" id="2.7.11.1"/>
    </reaction>
</comment>
<feature type="compositionally biased region" description="Basic and acidic residues" evidence="12">
    <location>
        <begin position="707"/>
        <end position="721"/>
    </location>
</feature>
<evidence type="ECO:0000256" key="6">
    <source>
        <dbReference type="ARBA" id="ARBA00022777"/>
    </source>
</evidence>
<evidence type="ECO:0000256" key="9">
    <source>
        <dbReference type="ARBA" id="ARBA00047899"/>
    </source>
</evidence>
<feature type="coiled-coil region" evidence="11">
    <location>
        <begin position="799"/>
        <end position="826"/>
    </location>
</feature>
<dbReference type="GO" id="GO:0031032">
    <property type="term" value="P:actomyosin structure organization"/>
    <property type="evidence" value="ECO:0007669"/>
    <property type="project" value="TreeGrafter"/>
</dbReference>
<feature type="domain" description="AGC-kinase C-terminal" evidence="14">
    <location>
        <begin position="351"/>
        <end position="426"/>
    </location>
</feature>
<dbReference type="PROSITE" id="PS51285">
    <property type="entry name" value="AGC_KINASE_CTER"/>
    <property type="match status" value="1"/>
</dbReference>
<evidence type="ECO:0000256" key="12">
    <source>
        <dbReference type="SAM" id="MobiDB-lite"/>
    </source>
</evidence>
<dbReference type="AlphaFoldDB" id="A0A9W8DTD4"/>
<dbReference type="GO" id="GO:0005737">
    <property type="term" value="C:cytoplasm"/>
    <property type="evidence" value="ECO:0007669"/>
    <property type="project" value="TreeGrafter"/>
</dbReference>
<dbReference type="InterPro" id="IPR000719">
    <property type="entry name" value="Prot_kinase_dom"/>
</dbReference>
<organism evidence="15 16">
    <name type="scientific">Mycoemilia scoparia</name>
    <dbReference type="NCBI Taxonomy" id="417184"/>
    <lineage>
        <taxon>Eukaryota</taxon>
        <taxon>Fungi</taxon>
        <taxon>Fungi incertae sedis</taxon>
        <taxon>Zoopagomycota</taxon>
        <taxon>Kickxellomycotina</taxon>
        <taxon>Kickxellomycetes</taxon>
        <taxon>Kickxellales</taxon>
        <taxon>Kickxellaceae</taxon>
        <taxon>Mycoemilia</taxon>
    </lineage>
</organism>
<gene>
    <name evidence="15" type="primary">CDC42BPA</name>
    <name evidence="15" type="ORF">H4219_000010</name>
</gene>